<sequence length="96" mass="9883">MTRPAPRGPGKPANAPAKSAPTAPPRGLAAQLGVIPHMTQARKPAPPSPGRPARQATRRPDTHAPASVRVSSVQPSTLASRMPPLGLPHRATTSGR</sequence>
<dbReference type="HOGENOM" id="CLU_2355687_0_0_0"/>
<evidence type="ECO:0000313" key="3">
    <source>
        <dbReference type="Proteomes" id="UP000019151"/>
    </source>
</evidence>
<feature type="region of interest" description="Disordered" evidence="1">
    <location>
        <begin position="1"/>
        <end position="96"/>
    </location>
</feature>
<protein>
    <submittedName>
        <fullName evidence="2">Uncharacterized protein</fullName>
    </submittedName>
</protein>
<gene>
    <name evidence="2" type="ORF">J421_0932</name>
</gene>
<dbReference type="KEGG" id="gba:J421_0932"/>
<evidence type="ECO:0000313" key="2">
    <source>
        <dbReference type="EMBL" id="AHG88469.1"/>
    </source>
</evidence>
<dbReference type="Proteomes" id="UP000019151">
    <property type="component" value="Chromosome"/>
</dbReference>
<dbReference type="STRING" id="861299.J421_0932"/>
<reference evidence="2 3" key="1">
    <citation type="journal article" date="2014" name="Genome Announc.">
        <title>Genome Sequence and Methylome of Soil Bacterium Gemmatirosa kalamazoonensis KBS708T, a Member of the Rarely Cultivated Gemmatimonadetes Phylum.</title>
        <authorList>
            <person name="Debruyn J.M."/>
            <person name="Radosevich M."/>
            <person name="Wommack K.E."/>
            <person name="Polson S.W."/>
            <person name="Hauser L.J."/>
            <person name="Fawaz M.N."/>
            <person name="Korlach J."/>
            <person name="Tsai Y.C."/>
        </authorList>
    </citation>
    <scope>NUCLEOTIDE SEQUENCE [LARGE SCALE GENOMIC DNA]</scope>
    <source>
        <strain evidence="2 3">KBS708</strain>
    </source>
</reference>
<dbReference type="RefSeq" id="WP_025410005.1">
    <property type="nucleotide sequence ID" value="NZ_CP007128.1"/>
</dbReference>
<dbReference type="EMBL" id="CP007128">
    <property type="protein sequence ID" value="AHG88469.1"/>
    <property type="molecule type" value="Genomic_DNA"/>
</dbReference>
<evidence type="ECO:0000256" key="1">
    <source>
        <dbReference type="SAM" id="MobiDB-lite"/>
    </source>
</evidence>
<accession>W0RBI7</accession>
<name>W0RBI7_9BACT</name>
<dbReference type="InParanoid" id="W0RBI7"/>
<dbReference type="AlphaFoldDB" id="W0RBI7"/>
<organism evidence="2 3">
    <name type="scientific">Gemmatirosa kalamazoonensis</name>
    <dbReference type="NCBI Taxonomy" id="861299"/>
    <lineage>
        <taxon>Bacteria</taxon>
        <taxon>Pseudomonadati</taxon>
        <taxon>Gemmatimonadota</taxon>
        <taxon>Gemmatimonadia</taxon>
        <taxon>Gemmatimonadales</taxon>
        <taxon>Gemmatimonadaceae</taxon>
        <taxon>Gemmatirosa</taxon>
    </lineage>
</organism>
<feature type="compositionally biased region" description="Polar residues" evidence="1">
    <location>
        <begin position="69"/>
        <end position="79"/>
    </location>
</feature>
<keyword evidence="3" id="KW-1185">Reference proteome</keyword>
<proteinExistence type="predicted"/>